<dbReference type="PANTHER" id="PTHR37478">
    <property type="match status" value="1"/>
</dbReference>
<dbReference type="HAMAP" id="MF_00674">
    <property type="entry name" value="UPF0251"/>
    <property type="match status" value="1"/>
</dbReference>
<dbReference type="AlphaFoldDB" id="A0A1N7ATM2"/>
<dbReference type="Proteomes" id="UP000255061">
    <property type="component" value="Unassembled WGS sequence"/>
</dbReference>
<dbReference type="InterPro" id="IPR036388">
    <property type="entry name" value="WH-like_DNA-bd_sf"/>
</dbReference>
<protein>
    <recommendedName>
        <fullName evidence="2">UPF0251 protein NCTC10736_03683</fullName>
    </recommendedName>
</protein>
<dbReference type="RefSeq" id="WP_076502110.1">
    <property type="nucleotide sequence ID" value="NZ_BPFE01000014.1"/>
</dbReference>
<evidence type="ECO:0000313" key="4">
    <source>
        <dbReference type="Proteomes" id="UP000255061"/>
    </source>
</evidence>
<evidence type="ECO:0000256" key="1">
    <source>
        <dbReference type="ARBA" id="ARBA00009350"/>
    </source>
</evidence>
<organism evidence="3 4">
    <name type="scientific">Shewanella morhuae</name>
    <dbReference type="NCBI Taxonomy" id="365591"/>
    <lineage>
        <taxon>Bacteria</taxon>
        <taxon>Pseudomonadati</taxon>
        <taxon>Pseudomonadota</taxon>
        <taxon>Gammaproteobacteria</taxon>
        <taxon>Alteromonadales</taxon>
        <taxon>Shewanellaceae</taxon>
        <taxon>Shewanella</taxon>
    </lineage>
</organism>
<dbReference type="Gene3D" id="1.10.10.10">
    <property type="entry name" value="Winged helix-like DNA-binding domain superfamily/Winged helix DNA-binding domain"/>
    <property type="match status" value="1"/>
</dbReference>
<dbReference type="PANTHER" id="PTHR37478:SF2">
    <property type="entry name" value="UPF0251 PROTEIN TK0562"/>
    <property type="match status" value="1"/>
</dbReference>
<dbReference type="OrthoDB" id="280278at2"/>
<reference evidence="3 4" key="1">
    <citation type="submission" date="2018-06" db="EMBL/GenBank/DDBJ databases">
        <authorList>
            <consortium name="Pathogen Informatics"/>
            <person name="Doyle S."/>
        </authorList>
    </citation>
    <scope>NUCLEOTIDE SEQUENCE [LARGE SCALE GENOMIC DNA]</scope>
    <source>
        <strain evidence="3 4">NCTC10736</strain>
    </source>
</reference>
<evidence type="ECO:0000313" key="3">
    <source>
        <dbReference type="EMBL" id="SUI93456.1"/>
    </source>
</evidence>
<accession>A0A380B6C2</accession>
<accession>A0A1N7ATM2</accession>
<dbReference type="EMBL" id="UGYV01000001">
    <property type="protein sequence ID" value="SUI93456.1"/>
    <property type="molecule type" value="Genomic_DNA"/>
</dbReference>
<dbReference type="InterPro" id="IPR013324">
    <property type="entry name" value="RNA_pol_sigma_r3/r4-like"/>
</dbReference>
<name>A0A1N7ATM2_9GAMM</name>
<evidence type="ECO:0000256" key="2">
    <source>
        <dbReference type="HAMAP-Rule" id="MF_00674"/>
    </source>
</evidence>
<sequence length="98" mass="10811">MPRPKKCRQLSSCVPCSLFKPNGIPAVELTHIQLEADEFEALELGDVKRLSQLEAAAMMGISRQTFGYLLANARKKVATAITQGQVLRLPTQTDKDLL</sequence>
<gene>
    <name evidence="3" type="ORF">NCTC10736_03683</name>
</gene>
<dbReference type="STRING" id="365591.SAMN05421840_12150"/>
<comment type="similarity">
    <text evidence="1 2">Belongs to the UPF0251 family.</text>
</comment>
<dbReference type="SUPFAM" id="SSF88659">
    <property type="entry name" value="Sigma3 and sigma4 domains of RNA polymerase sigma factors"/>
    <property type="match status" value="1"/>
</dbReference>
<dbReference type="Pfam" id="PF02001">
    <property type="entry name" value="DUF134"/>
    <property type="match status" value="1"/>
</dbReference>
<dbReference type="InterPro" id="IPR002852">
    <property type="entry name" value="UPF0251"/>
</dbReference>
<proteinExistence type="inferred from homology"/>